<feature type="domain" description="Cytidyltransferase-like" evidence="8">
    <location>
        <begin position="31"/>
        <end position="137"/>
    </location>
</feature>
<comment type="function">
    <text evidence="2">Catalyzes the ADP transfer from ATP to D-glycero-beta-D-manno-heptose 1-phosphate, yielding ADP-D-glycero-beta-D-manno-heptose.</text>
</comment>
<evidence type="ECO:0000259" key="8">
    <source>
        <dbReference type="Pfam" id="PF01467"/>
    </source>
</evidence>
<protein>
    <submittedName>
        <fullName evidence="9">Cytidyltransferase-related domain</fullName>
    </submittedName>
</protein>
<dbReference type="Proteomes" id="UP000002586">
    <property type="component" value="Chromosome"/>
</dbReference>
<keyword evidence="6" id="KW-0119">Carbohydrate metabolism</keyword>
<feature type="domain" description="Carbohydrate kinase PfkB" evidence="7">
    <location>
        <begin position="195"/>
        <end position="483"/>
    </location>
</feature>
<keyword evidence="4" id="KW-0418">Kinase</keyword>
<dbReference type="NCBIfam" id="TIGR00125">
    <property type="entry name" value="cyt_tran_rel"/>
    <property type="match status" value="1"/>
</dbReference>
<keyword evidence="3 9" id="KW-0808">Transferase</keyword>
<dbReference type="CDD" id="cd01172">
    <property type="entry name" value="RfaE_like"/>
    <property type="match status" value="1"/>
</dbReference>
<dbReference type="GO" id="GO:0005829">
    <property type="term" value="C:cytosol"/>
    <property type="evidence" value="ECO:0007669"/>
    <property type="project" value="TreeGrafter"/>
</dbReference>
<sequence length="508" mass="56211">MAPSLKVLTLDQLAAQCQTLRMQGQRIVQCHGTFDLLHPGHMRHLQRAREQGDVLVVTLTADGFVNKGPNRPVFPEHLRAESLASLTYVDYVAVNYDLTAVPAITKVRPNVYVKGQDYKQAKDDITGNIALERHAVEVHGGEIFFTEEIVFSSSSLINDYLDVFPPATKDFLDQFKKRWPPQRVIDAVRTFADMKVLVVGEAIIDEYCYTTPMGTIGKGGNIIATRYNDKEIFAGGSLAIANHLSGFVKEVALLTGIGPNCPHEPFMRQQLQENVHPHFFHYEEAPTLVKRRYVDETAKLFEIYYYDPSPLTEEVDQGLCAWIRQHAPDYDLVVVPDYGNGFISPAMVDALCDAAPYLAVNTQINSGNRGYHVISRYRRADFVSLNEPEVRLAAHNRRDPLETVALQIGHQVHAKQMSITMGTNGAMMLDIEQDQAMRIPALATQVVDIIGAGDAFLTLAALAARAGLATELGAFLGSTAAALDLQIVCNRSFVTPEALLKFATSLLK</sequence>
<dbReference type="eggNOG" id="COG0615">
    <property type="taxonomic scope" value="Bacteria"/>
</dbReference>
<dbReference type="GO" id="GO:0016773">
    <property type="term" value="F:phosphotransferase activity, alcohol group as acceptor"/>
    <property type="evidence" value="ECO:0007669"/>
    <property type="project" value="InterPro"/>
</dbReference>
<evidence type="ECO:0000256" key="5">
    <source>
        <dbReference type="ARBA" id="ARBA00023268"/>
    </source>
</evidence>
<dbReference type="Gene3D" id="3.40.50.620">
    <property type="entry name" value="HUPs"/>
    <property type="match status" value="1"/>
</dbReference>
<reference evidence="10" key="1">
    <citation type="journal article" date="2009" name="Appl. Environ. Microbiol.">
        <title>Complete genome sequence of the chemolithoautotrophic marine magnetotactic coccus strain MC-1.</title>
        <authorList>
            <person name="Schubbe S."/>
            <person name="Williams T.J."/>
            <person name="Xie G."/>
            <person name="Kiss H.E."/>
            <person name="Brettin T.S."/>
            <person name="Martinez D."/>
            <person name="Ross C.A."/>
            <person name="Schuler D."/>
            <person name="Cox B.L."/>
            <person name="Nealson K.H."/>
            <person name="Bazylinski D.A."/>
        </authorList>
    </citation>
    <scope>NUCLEOTIDE SEQUENCE [LARGE SCALE GENOMIC DNA]</scope>
    <source>
        <strain evidence="10">ATCC BAA-1437 / JCM 17883 / MC-1</strain>
    </source>
</reference>
<accession>A0L6I7</accession>
<evidence type="ECO:0000313" key="9">
    <source>
        <dbReference type="EMBL" id="ABK43580.1"/>
    </source>
</evidence>
<dbReference type="Pfam" id="PF01467">
    <property type="entry name" value="CTP_transf_like"/>
    <property type="match status" value="1"/>
</dbReference>
<evidence type="ECO:0000256" key="1">
    <source>
        <dbReference type="ARBA" id="ARBA00002319"/>
    </source>
</evidence>
<keyword evidence="10" id="KW-1185">Reference proteome</keyword>
<reference evidence="9 10" key="2">
    <citation type="journal article" date="2012" name="Int. J. Syst. Evol. Microbiol.">
        <title>Magnetococcus marinus gen. nov., sp. nov., a marine, magnetotactic bacterium that represents a novel lineage (Magnetococcaceae fam. nov.; Magnetococcales ord. nov.) at the base of the Alphaproteobacteria.</title>
        <authorList>
            <person name="Bazylinski D.A."/>
            <person name="Williams T.J."/>
            <person name="Lefevre C.T."/>
            <person name="Berg R.J."/>
            <person name="Zhang C.L."/>
            <person name="Bowser S.S."/>
            <person name="Dean A.J."/>
            <person name="Beveridge T.J."/>
        </authorList>
    </citation>
    <scope>NUCLEOTIDE SEQUENCE [LARGE SCALE GENOMIC DNA]</scope>
    <source>
        <strain evidence="10">ATCC BAA-1437 / JCM 17883 / MC-1</strain>
    </source>
</reference>
<organism evidence="9 10">
    <name type="scientific">Magnetococcus marinus (strain ATCC BAA-1437 / JCM 17883 / MC-1)</name>
    <dbReference type="NCBI Taxonomy" id="156889"/>
    <lineage>
        <taxon>Bacteria</taxon>
        <taxon>Pseudomonadati</taxon>
        <taxon>Pseudomonadota</taxon>
        <taxon>Magnetococcia</taxon>
        <taxon>Magnetococcales</taxon>
        <taxon>Magnetococcaceae</taxon>
        <taxon>Magnetococcus</taxon>
    </lineage>
</organism>
<dbReference type="InterPro" id="IPR011611">
    <property type="entry name" value="PfkB_dom"/>
</dbReference>
<dbReference type="SUPFAM" id="SSF52374">
    <property type="entry name" value="Nucleotidylyl transferase"/>
    <property type="match status" value="1"/>
</dbReference>
<dbReference type="InterPro" id="IPR011913">
    <property type="entry name" value="RfaE_dom_I"/>
</dbReference>
<dbReference type="eggNOG" id="COG2870">
    <property type="taxonomic scope" value="Bacteria"/>
</dbReference>
<dbReference type="OrthoDB" id="9802794at2"/>
<dbReference type="Gene3D" id="3.40.1190.20">
    <property type="match status" value="1"/>
</dbReference>
<name>A0L6I7_MAGMM</name>
<dbReference type="KEGG" id="mgm:Mmc1_1062"/>
<evidence type="ECO:0000259" key="7">
    <source>
        <dbReference type="Pfam" id="PF00294"/>
    </source>
</evidence>
<comment type="function">
    <text evidence="1">Catalyzes the phosphorylation of D-glycero-D-manno-heptose 7-phosphate at the C-1 position to selectively form D-glycero-beta-D-manno-heptose-1,7-bisphosphate.</text>
</comment>
<dbReference type="CDD" id="cd02172">
    <property type="entry name" value="RfaE_N"/>
    <property type="match status" value="1"/>
</dbReference>
<dbReference type="InterPro" id="IPR029056">
    <property type="entry name" value="Ribokinase-like"/>
</dbReference>
<dbReference type="EMBL" id="CP000471">
    <property type="protein sequence ID" value="ABK43580.1"/>
    <property type="molecule type" value="Genomic_DNA"/>
</dbReference>
<dbReference type="AlphaFoldDB" id="A0L6I7"/>
<evidence type="ECO:0000256" key="2">
    <source>
        <dbReference type="ARBA" id="ARBA00003753"/>
    </source>
</evidence>
<dbReference type="PANTHER" id="PTHR46969:SF1">
    <property type="entry name" value="BIFUNCTIONAL PROTEIN HLDE"/>
    <property type="match status" value="1"/>
</dbReference>
<dbReference type="PANTHER" id="PTHR46969">
    <property type="entry name" value="BIFUNCTIONAL PROTEIN HLDE"/>
    <property type="match status" value="1"/>
</dbReference>
<dbReference type="SUPFAM" id="SSF53613">
    <property type="entry name" value="Ribokinase-like"/>
    <property type="match status" value="1"/>
</dbReference>
<dbReference type="InterPro" id="IPR014729">
    <property type="entry name" value="Rossmann-like_a/b/a_fold"/>
</dbReference>
<evidence type="ECO:0000256" key="3">
    <source>
        <dbReference type="ARBA" id="ARBA00022679"/>
    </source>
</evidence>
<evidence type="ECO:0000313" key="10">
    <source>
        <dbReference type="Proteomes" id="UP000002586"/>
    </source>
</evidence>
<proteinExistence type="predicted"/>
<dbReference type="Pfam" id="PF00294">
    <property type="entry name" value="PfkB"/>
    <property type="match status" value="1"/>
</dbReference>
<keyword evidence="5" id="KW-0511">Multifunctional enzyme</keyword>
<gene>
    <name evidence="9" type="ordered locus">Mmc1_1062</name>
</gene>
<dbReference type="GO" id="GO:0033785">
    <property type="term" value="F:heptose 7-phosphate kinase activity"/>
    <property type="evidence" value="ECO:0007669"/>
    <property type="project" value="TreeGrafter"/>
</dbReference>
<evidence type="ECO:0000256" key="6">
    <source>
        <dbReference type="ARBA" id="ARBA00023277"/>
    </source>
</evidence>
<dbReference type="STRING" id="156889.Mmc1_1062"/>
<dbReference type="InterPro" id="IPR004821">
    <property type="entry name" value="Cyt_trans-like"/>
</dbReference>
<evidence type="ECO:0000256" key="4">
    <source>
        <dbReference type="ARBA" id="ARBA00022777"/>
    </source>
</evidence>
<dbReference type="HOGENOM" id="CLU_534032_0_0_5"/>
<dbReference type="RefSeq" id="WP_011712737.1">
    <property type="nucleotide sequence ID" value="NC_008576.1"/>
</dbReference>
<dbReference type="GO" id="GO:0033786">
    <property type="term" value="F:heptose-1-phosphate adenylyltransferase activity"/>
    <property type="evidence" value="ECO:0007669"/>
    <property type="project" value="TreeGrafter"/>
</dbReference>